<name>A0A370DFE6_9GAMM</name>
<protein>
    <submittedName>
        <fullName evidence="3">Transposase</fullName>
    </submittedName>
</protein>
<reference evidence="3 4" key="1">
    <citation type="journal article" date="2018" name="ISME J.">
        <title>Endosymbiont genomes yield clues of tubeworm success.</title>
        <authorList>
            <person name="Li Y."/>
            <person name="Liles M.R."/>
            <person name="Halanych K.M."/>
        </authorList>
    </citation>
    <scope>NUCLEOTIDE SEQUENCE [LARGE SCALE GENOMIC DNA]</scope>
    <source>
        <strain evidence="3">A1462</strain>
    </source>
</reference>
<organism evidence="3 4">
    <name type="scientific">endosymbiont of Escarpia spicata</name>
    <dbReference type="NCBI Taxonomy" id="2200908"/>
    <lineage>
        <taxon>Bacteria</taxon>
        <taxon>Pseudomonadati</taxon>
        <taxon>Pseudomonadota</taxon>
        <taxon>Gammaproteobacteria</taxon>
        <taxon>sulfur-oxidizing symbionts</taxon>
    </lineage>
</organism>
<evidence type="ECO:0000256" key="2">
    <source>
        <dbReference type="SAM" id="SignalP"/>
    </source>
</evidence>
<keyword evidence="1" id="KW-0802">TPR repeat</keyword>
<feature type="repeat" description="TPR" evidence="1">
    <location>
        <begin position="352"/>
        <end position="385"/>
    </location>
</feature>
<sequence length="401" mass="45736">MKWLCLPVLLLLLVSFGTYAEEEGGDEYIATQLTYDYLFLVEALIRHERYTEAAEELDGLLARVADNRYETALVHQTYGYVAIGLNDYPAAITHFMQAINSSALPDQVAHSLRYTTAQLQLQEDNAKAALQLLQLWFELEQQPPPRARVLLAQVYRSLARWKPAIKAMKRAIKESDEVEESWYQLLVGLYLETEQLQPAAELLQKMVGMFPDNAGYWRQLAGVLMQQRREKAATAVMALAAEKRLLKAGELRRLANLYLHQNMPLDAAELVETHIMSGLLKANVRNLSLLADAWVLAREPEKALPIFSRLSNIDLSGRSDLKWGSLLIELELWETAATRLQRGIERKKKPSARDWLLLGTSYARSERRQQAIDAFTKARDASGKKQERHQAEQWLEYLAAE</sequence>
<dbReference type="AlphaFoldDB" id="A0A370DFE6"/>
<dbReference type="InterPro" id="IPR011990">
    <property type="entry name" value="TPR-like_helical_dom_sf"/>
</dbReference>
<gene>
    <name evidence="3" type="ORF">DIZ78_14140</name>
</gene>
<dbReference type="InterPro" id="IPR019734">
    <property type="entry name" value="TPR_rpt"/>
</dbReference>
<accession>A0A370DFE6</accession>
<dbReference type="SUPFAM" id="SSF48452">
    <property type="entry name" value="TPR-like"/>
    <property type="match status" value="2"/>
</dbReference>
<evidence type="ECO:0000313" key="4">
    <source>
        <dbReference type="Proteomes" id="UP000254771"/>
    </source>
</evidence>
<dbReference type="Pfam" id="PF13432">
    <property type="entry name" value="TPR_16"/>
    <property type="match status" value="1"/>
</dbReference>
<dbReference type="EMBL" id="QFXE01000018">
    <property type="protein sequence ID" value="RDH83639.1"/>
    <property type="molecule type" value="Genomic_DNA"/>
</dbReference>
<proteinExistence type="predicted"/>
<dbReference type="Gene3D" id="1.25.40.10">
    <property type="entry name" value="Tetratricopeptide repeat domain"/>
    <property type="match status" value="3"/>
</dbReference>
<dbReference type="PROSITE" id="PS50005">
    <property type="entry name" value="TPR"/>
    <property type="match status" value="1"/>
</dbReference>
<comment type="caution">
    <text evidence="3">The sequence shown here is derived from an EMBL/GenBank/DDBJ whole genome shotgun (WGS) entry which is preliminary data.</text>
</comment>
<dbReference type="Proteomes" id="UP000254771">
    <property type="component" value="Unassembled WGS sequence"/>
</dbReference>
<feature type="chain" id="PRO_5017025987" evidence="2">
    <location>
        <begin position="21"/>
        <end position="401"/>
    </location>
</feature>
<evidence type="ECO:0000313" key="3">
    <source>
        <dbReference type="EMBL" id="RDH83639.1"/>
    </source>
</evidence>
<feature type="signal peptide" evidence="2">
    <location>
        <begin position="1"/>
        <end position="20"/>
    </location>
</feature>
<evidence type="ECO:0000256" key="1">
    <source>
        <dbReference type="PROSITE-ProRule" id="PRU00339"/>
    </source>
</evidence>
<keyword evidence="4" id="KW-1185">Reference proteome</keyword>
<dbReference type="SMART" id="SM00028">
    <property type="entry name" value="TPR"/>
    <property type="match status" value="3"/>
</dbReference>
<keyword evidence="2" id="KW-0732">Signal</keyword>